<protein>
    <submittedName>
        <fullName evidence="3">Uncharacterized protein</fullName>
    </submittedName>
</protein>
<organism evidence="3">
    <name type="scientific">Lygus hesperus</name>
    <name type="common">Western plant bug</name>
    <dbReference type="NCBI Taxonomy" id="30085"/>
    <lineage>
        <taxon>Eukaryota</taxon>
        <taxon>Metazoa</taxon>
        <taxon>Ecdysozoa</taxon>
        <taxon>Arthropoda</taxon>
        <taxon>Hexapoda</taxon>
        <taxon>Insecta</taxon>
        <taxon>Pterygota</taxon>
        <taxon>Neoptera</taxon>
        <taxon>Paraneoptera</taxon>
        <taxon>Hemiptera</taxon>
        <taxon>Heteroptera</taxon>
        <taxon>Panheteroptera</taxon>
        <taxon>Cimicomorpha</taxon>
        <taxon>Miridae</taxon>
        <taxon>Mirini</taxon>
        <taxon>Lygus</taxon>
    </lineage>
</organism>
<dbReference type="EMBL" id="GDHC01009576">
    <property type="protein sequence ID" value="JAQ09053.1"/>
    <property type="molecule type" value="Transcribed_RNA"/>
</dbReference>
<name>A0A146LLY6_LYGHE</name>
<feature type="compositionally biased region" description="Basic residues" evidence="1">
    <location>
        <begin position="158"/>
        <end position="169"/>
    </location>
</feature>
<sequence>SSAGCEAALSVYFDGSATAVVEILSSGRKSEPLGASRSPNSPRRSIMKGSFVLAMCLVGLIAVAVESRKRGKNNSGGSQDASSLSESQDNQSPSGSRDFHSGPLESRSPDGGAGKGKKHKNKKHRNDDEIPLNGEFGGRRRHDSKTDDDSEKSDGGRHQRRRNKNRSRTTRLPGTTTRRPGTTTRRPGTTTMAAPLVTE</sequence>
<feature type="compositionally biased region" description="Basic residues" evidence="1">
    <location>
        <begin position="115"/>
        <end position="124"/>
    </location>
</feature>
<feature type="compositionally biased region" description="Polar residues" evidence="1">
    <location>
        <begin position="73"/>
        <end position="95"/>
    </location>
</feature>
<keyword evidence="2" id="KW-0812">Transmembrane</keyword>
<reference evidence="3" key="1">
    <citation type="journal article" date="2016" name="Gigascience">
        <title>De novo construction of an expanded transcriptome assembly for the western tarnished plant bug, Lygus hesperus.</title>
        <authorList>
            <person name="Tassone E.E."/>
            <person name="Geib S.M."/>
            <person name="Hall B."/>
            <person name="Fabrick J.A."/>
            <person name="Brent C.S."/>
            <person name="Hull J.J."/>
        </authorList>
    </citation>
    <scope>NUCLEOTIDE SEQUENCE</scope>
</reference>
<evidence type="ECO:0000256" key="1">
    <source>
        <dbReference type="SAM" id="MobiDB-lite"/>
    </source>
</evidence>
<proteinExistence type="predicted"/>
<feature type="compositionally biased region" description="Low complexity" evidence="1">
    <location>
        <begin position="170"/>
        <end position="191"/>
    </location>
</feature>
<feature type="non-terminal residue" evidence="3">
    <location>
        <position position="1"/>
    </location>
</feature>
<gene>
    <name evidence="3" type="ORF">g.53337</name>
</gene>
<keyword evidence="2" id="KW-1133">Transmembrane helix</keyword>
<accession>A0A146LLY6</accession>
<dbReference type="AlphaFoldDB" id="A0A146LLY6"/>
<feature type="region of interest" description="Disordered" evidence="1">
    <location>
        <begin position="67"/>
        <end position="199"/>
    </location>
</feature>
<evidence type="ECO:0000313" key="3">
    <source>
        <dbReference type="EMBL" id="JAQ09053.1"/>
    </source>
</evidence>
<feature type="transmembrane region" description="Helical" evidence="2">
    <location>
        <begin position="46"/>
        <end position="65"/>
    </location>
</feature>
<evidence type="ECO:0000256" key="2">
    <source>
        <dbReference type="SAM" id="Phobius"/>
    </source>
</evidence>
<feature type="compositionally biased region" description="Basic and acidic residues" evidence="1">
    <location>
        <begin position="144"/>
        <end position="157"/>
    </location>
</feature>
<keyword evidence="2" id="KW-0472">Membrane</keyword>